<dbReference type="Proteomes" id="UP000466794">
    <property type="component" value="Unassembled WGS sequence"/>
</dbReference>
<dbReference type="InterPro" id="IPR012338">
    <property type="entry name" value="Beta-lactam/transpept-like"/>
</dbReference>
<reference evidence="2 3" key="1">
    <citation type="submission" date="2019-12" db="EMBL/GenBank/DDBJ databases">
        <title>Nocardia sp. nov. ET3-3 isolated from soil.</title>
        <authorList>
            <person name="Kanchanasin P."/>
            <person name="Tanasupawat S."/>
            <person name="Yuki M."/>
            <person name="Kudo T."/>
        </authorList>
    </citation>
    <scope>NUCLEOTIDE SEQUENCE [LARGE SCALE GENOMIC DNA]</scope>
    <source>
        <strain evidence="2 3">ET3-3</strain>
    </source>
</reference>
<organism evidence="2 3">
    <name type="scientific">Nocardia terrae</name>
    <dbReference type="NCBI Taxonomy" id="2675851"/>
    <lineage>
        <taxon>Bacteria</taxon>
        <taxon>Bacillati</taxon>
        <taxon>Actinomycetota</taxon>
        <taxon>Actinomycetes</taxon>
        <taxon>Mycobacteriales</taxon>
        <taxon>Nocardiaceae</taxon>
        <taxon>Nocardia</taxon>
    </lineage>
</organism>
<accession>A0A7K1URC6</accession>
<sequence length="317" mass="32878">MSTDPTPACRRGFARGLALAAALAVSVCGANLAAGHHASSQADEIKPVGDSSTLPTPSPIAAGLPQIFALPKSVEFAADFTDLQNTLDGRVGLAVMPVGGGDMVQLGDWKDGIAWSTIKVPLALAALRHDPQGMRSTAEAAITYSDNDAAQELWISLGNGSQAADAVEAVLREAGDVTTDVAARHTKLAALESDDLLAFGATEWSLADQVHFASRLPCLPRANSVVSLMSEITPSQSWGLGRLIGAEFKGGWGPDDDTGKYTVRQFGLIPTLNGPIAVALAAEPNSGSFDDATDMMDKLALLVGDHLPDLRGGLCSH</sequence>
<dbReference type="SUPFAM" id="SSF56601">
    <property type="entry name" value="beta-lactamase/transpeptidase-like"/>
    <property type="match status" value="1"/>
</dbReference>
<evidence type="ECO:0000313" key="2">
    <source>
        <dbReference type="EMBL" id="MVU76428.1"/>
    </source>
</evidence>
<dbReference type="AlphaFoldDB" id="A0A7K1URC6"/>
<gene>
    <name evidence="2" type="ORF">GPX89_04120</name>
</gene>
<proteinExistence type="predicted"/>
<feature type="signal peptide" evidence="1">
    <location>
        <begin position="1"/>
        <end position="33"/>
    </location>
</feature>
<evidence type="ECO:0000313" key="3">
    <source>
        <dbReference type="Proteomes" id="UP000466794"/>
    </source>
</evidence>
<feature type="chain" id="PRO_5039622364" description="Serine hydrolase" evidence="1">
    <location>
        <begin position="34"/>
        <end position="317"/>
    </location>
</feature>
<dbReference type="EMBL" id="WRPP01000001">
    <property type="protein sequence ID" value="MVU76428.1"/>
    <property type="molecule type" value="Genomic_DNA"/>
</dbReference>
<keyword evidence="3" id="KW-1185">Reference proteome</keyword>
<evidence type="ECO:0000256" key="1">
    <source>
        <dbReference type="SAM" id="SignalP"/>
    </source>
</evidence>
<evidence type="ECO:0008006" key="4">
    <source>
        <dbReference type="Google" id="ProtNLM"/>
    </source>
</evidence>
<protein>
    <recommendedName>
        <fullName evidence="4">Serine hydrolase</fullName>
    </recommendedName>
</protein>
<keyword evidence="1" id="KW-0732">Signal</keyword>
<dbReference type="Gene3D" id="3.40.710.10">
    <property type="entry name" value="DD-peptidase/beta-lactamase superfamily"/>
    <property type="match status" value="1"/>
</dbReference>
<name>A0A7K1URC6_9NOCA</name>
<dbReference type="RefSeq" id="WP_157355220.1">
    <property type="nucleotide sequence ID" value="NZ_WRPP01000001.1"/>
</dbReference>
<comment type="caution">
    <text evidence="2">The sequence shown here is derived from an EMBL/GenBank/DDBJ whole genome shotgun (WGS) entry which is preliminary data.</text>
</comment>